<name>A0A914MMI1_MELIC</name>
<keyword evidence="2" id="KW-1185">Reference proteome</keyword>
<evidence type="ECO:0000256" key="1">
    <source>
        <dbReference type="SAM" id="Phobius"/>
    </source>
</evidence>
<evidence type="ECO:0000313" key="3">
    <source>
        <dbReference type="WBParaSite" id="Minc3s02040g27917"/>
    </source>
</evidence>
<sequence length="68" mass="7708">MPRSLEGVPYVKYILLLRAVERKAKGHVNVADAEANEQRDYLVQFACIFVLCSCIQWALANCICAKYT</sequence>
<accession>A0A914MMI1</accession>
<keyword evidence="1" id="KW-0812">Transmembrane</keyword>
<keyword evidence="1" id="KW-1133">Transmembrane helix</keyword>
<dbReference type="Proteomes" id="UP000887563">
    <property type="component" value="Unplaced"/>
</dbReference>
<keyword evidence="1" id="KW-0472">Membrane</keyword>
<dbReference type="WBParaSite" id="Minc3s02040g27917">
    <property type="protein sequence ID" value="Minc3s02040g27917"/>
    <property type="gene ID" value="Minc3s02040g27917"/>
</dbReference>
<evidence type="ECO:0000313" key="2">
    <source>
        <dbReference type="Proteomes" id="UP000887563"/>
    </source>
</evidence>
<proteinExistence type="predicted"/>
<protein>
    <submittedName>
        <fullName evidence="3">Uncharacterized protein</fullName>
    </submittedName>
</protein>
<organism evidence="2 3">
    <name type="scientific">Meloidogyne incognita</name>
    <name type="common">Southern root-knot nematode worm</name>
    <name type="synonym">Oxyuris incognita</name>
    <dbReference type="NCBI Taxonomy" id="6306"/>
    <lineage>
        <taxon>Eukaryota</taxon>
        <taxon>Metazoa</taxon>
        <taxon>Ecdysozoa</taxon>
        <taxon>Nematoda</taxon>
        <taxon>Chromadorea</taxon>
        <taxon>Rhabditida</taxon>
        <taxon>Tylenchina</taxon>
        <taxon>Tylenchomorpha</taxon>
        <taxon>Tylenchoidea</taxon>
        <taxon>Meloidogynidae</taxon>
        <taxon>Meloidogyninae</taxon>
        <taxon>Meloidogyne</taxon>
        <taxon>Meloidogyne incognita group</taxon>
    </lineage>
</organism>
<dbReference type="AlphaFoldDB" id="A0A914MMI1"/>
<reference evidence="3" key="1">
    <citation type="submission" date="2022-11" db="UniProtKB">
        <authorList>
            <consortium name="WormBaseParasite"/>
        </authorList>
    </citation>
    <scope>IDENTIFICATION</scope>
</reference>
<feature type="transmembrane region" description="Helical" evidence="1">
    <location>
        <begin position="41"/>
        <end position="64"/>
    </location>
</feature>